<evidence type="ECO:0000313" key="4">
    <source>
        <dbReference type="Proteomes" id="UP000268652"/>
    </source>
</evidence>
<gene>
    <name evidence="3" type="ORF">D7318_31600</name>
    <name evidence="2" type="ORF">D7319_31730</name>
</gene>
<name>A0A3A9VQR4_9ACTN</name>
<dbReference type="SUPFAM" id="SSF51197">
    <property type="entry name" value="Clavaminate synthase-like"/>
    <property type="match status" value="1"/>
</dbReference>
<accession>A0A3A9VQR4</accession>
<dbReference type="GO" id="GO:0016706">
    <property type="term" value="F:2-oxoglutarate-dependent dioxygenase activity"/>
    <property type="evidence" value="ECO:0007669"/>
    <property type="project" value="UniProtKB-ARBA"/>
</dbReference>
<dbReference type="EMBL" id="RBDY01000051">
    <property type="protein sequence ID" value="RKN13232.1"/>
    <property type="molecule type" value="Genomic_DNA"/>
</dbReference>
<dbReference type="OrthoDB" id="9796766at2"/>
<feature type="region of interest" description="Disordered" evidence="1">
    <location>
        <begin position="261"/>
        <end position="283"/>
    </location>
</feature>
<reference evidence="4 5" key="1">
    <citation type="submission" date="2018-09" db="EMBL/GenBank/DDBJ databases">
        <title>Streptomyces sp. nov. DS1-2, an endophytic actinomycete isolated from roots of Dendrobium scabrilingue.</title>
        <authorList>
            <person name="Kuncharoen N."/>
            <person name="Kudo T."/>
            <person name="Ohkuma M."/>
            <person name="Yuki M."/>
            <person name="Tanasupawat S."/>
        </authorList>
    </citation>
    <scope>NUCLEOTIDE SEQUENCE [LARGE SCALE GENOMIC DNA]</scope>
    <source>
        <strain evidence="2 5">AZ1-7</strain>
        <strain evidence="3 4">DS1-2</strain>
    </source>
</reference>
<evidence type="ECO:0000313" key="5">
    <source>
        <dbReference type="Proteomes" id="UP000275024"/>
    </source>
</evidence>
<comment type="caution">
    <text evidence="2">The sequence shown here is derived from an EMBL/GenBank/DDBJ whole genome shotgun (WGS) entry which is preliminary data.</text>
</comment>
<evidence type="ECO:0000256" key="1">
    <source>
        <dbReference type="SAM" id="MobiDB-lite"/>
    </source>
</evidence>
<dbReference type="Pfam" id="PF05721">
    <property type="entry name" value="PhyH"/>
    <property type="match status" value="1"/>
</dbReference>
<evidence type="ECO:0000313" key="3">
    <source>
        <dbReference type="EMBL" id="RKN13232.1"/>
    </source>
</evidence>
<sequence>MVALTPLHQSQRTDCARPIEYRRRVRTAQSGEPSTKEFSVTTMNAQLSEVADLVSTVGWAIAKNRLDPDQIHSARTLITAHFAAGGGVLHGEAQVQPAAAHFVPGLSWLYAHPQVVELARSALGTRDIIFTGHSDAHQGFAPGWHKDSGSEALGDSLCGYFGESPEELFTGPPEVVKVGIYLQDSTSDNCLRVDPKSHLRPHVQPVSPAQVLMDAGDLVVFDVRITHAGAVTPEPDSPQLTALRERVSAFVTFGRNTQRTKRFSQANMARQRDQLSQTEGGAPAADAGHVALLVSQGVGQWQES</sequence>
<dbReference type="AlphaFoldDB" id="A0A3A9VQR4"/>
<dbReference type="Gene3D" id="2.60.120.620">
    <property type="entry name" value="q2cbj1_9rhob like domain"/>
    <property type="match status" value="1"/>
</dbReference>
<organism evidence="2 5">
    <name type="scientific">Streptomyces radicis</name>
    <dbReference type="NCBI Taxonomy" id="1750517"/>
    <lineage>
        <taxon>Bacteria</taxon>
        <taxon>Bacillati</taxon>
        <taxon>Actinomycetota</taxon>
        <taxon>Actinomycetes</taxon>
        <taxon>Kitasatosporales</taxon>
        <taxon>Streptomycetaceae</taxon>
        <taxon>Streptomyces</taxon>
    </lineage>
</organism>
<keyword evidence="4" id="KW-1185">Reference proteome</keyword>
<dbReference type="EMBL" id="RBDX01000052">
    <property type="protein sequence ID" value="RKN03375.1"/>
    <property type="molecule type" value="Genomic_DNA"/>
</dbReference>
<evidence type="ECO:0008006" key="6">
    <source>
        <dbReference type="Google" id="ProtNLM"/>
    </source>
</evidence>
<dbReference type="InterPro" id="IPR008775">
    <property type="entry name" value="Phytyl_CoA_dOase-like"/>
</dbReference>
<dbReference type="Proteomes" id="UP000268652">
    <property type="component" value="Unassembled WGS sequence"/>
</dbReference>
<protein>
    <recommendedName>
        <fullName evidence="6">Phytanoyl-CoA dioxygenase</fullName>
    </recommendedName>
</protein>
<proteinExistence type="predicted"/>
<feature type="compositionally biased region" description="Polar residues" evidence="1">
    <location>
        <begin position="263"/>
        <end position="279"/>
    </location>
</feature>
<evidence type="ECO:0000313" key="2">
    <source>
        <dbReference type="EMBL" id="RKN03375.1"/>
    </source>
</evidence>
<dbReference type="Proteomes" id="UP000275024">
    <property type="component" value="Unassembled WGS sequence"/>
</dbReference>